<reference evidence="4" key="1">
    <citation type="submission" date="2013-11" db="EMBL/GenBank/DDBJ databases">
        <title>The Genome Sequence of Phytophthora parasitica CJ02B3.</title>
        <authorList>
            <consortium name="The Broad Institute Genomics Platform"/>
            <person name="Russ C."/>
            <person name="Tyler B."/>
            <person name="Panabieres F."/>
            <person name="Shan W."/>
            <person name="Tripathy S."/>
            <person name="Grunwald N."/>
            <person name="Machado M."/>
            <person name="Johnson C.S."/>
            <person name="Arredondo F."/>
            <person name="Hong C."/>
            <person name="Coffey M."/>
            <person name="Young S.K."/>
            <person name="Zeng Q."/>
            <person name="Gargeya S."/>
            <person name="Fitzgerald M."/>
            <person name="Abouelleil A."/>
            <person name="Alvarado L."/>
            <person name="Chapman S.B."/>
            <person name="Gainer-Dewar J."/>
            <person name="Goldberg J."/>
            <person name="Griggs A."/>
            <person name="Gujja S."/>
            <person name="Hansen M."/>
            <person name="Howarth C."/>
            <person name="Imamovic A."/>
            <person name="Ireland A."/>
            <person name="Larimer J."/>
            <person name="McCowan C."/>
            <person name="Murphy C."/>
            <person name="Pearson M."/>
            <person name="Poon T.W."/>
            <person name="Priest M."/>
            <person name="Roberts A."/>
            <person name="Saif S."/>
            <person name="Shea T."/>
            <person name="Sykes S."/>
            <person name="Wortman J."/>
            <person name="Nusbaum C."/>
            <person name="Birren B."/>
        </authorList>
    </citation>
    <scope>NUCLEOTIDE SEQUENCE [LARGE SCALE GENOMIC DNA]</scope>
    <source>
        <strain evidence="4">CJ02B3</strain>
    </source>
</reference>
<keyword evidence="1" id="KW-0677">Repeat</keyword>
<dbReference type="Gene3D" id="2.20.70.10">
    <property type="match status" value="2"/>
</dbReference>
<feature type="region of interest" description="Disordered" evidence="2">
    <location>
        <begin position="131"/>
        <end position="210"/>
    </location>
</feature>
<name>W2GY93_PHYNI</name>
<dbReference type="InterPro" id="IPR001202">
    <property type="entry name" value="WW_dom"/>
</dbReference>
<feature type="domain" description="WW" evidence="3">
    <location>
        <begin position="51"/>
        <end position="84"/>
    </location>
</feature>
<evidence type="ECO:0000313" key="4">
    <source>
        <dbReference type="EMBL" id="ETK87869.1"/>
    </source>
</evidence>
<dbReference type="CDD" id="cd00201">
    <property type="entry name" value="WW"/>
    <property type="match status" value="2"/>
</dbReference>
<dbReference type="EMBL" id="KI686057">
    <property type="protein sequence ID" value="ETK87869.1"/>
    <property type="molecule type" value="Genomic_DNA"/>
</dbReference>
<dbReference type="InterPro" id="IPR036517">
    <property type="entry name" value="FF_domain_sf"/>
</dbReference>
<evidence type="ECO:0000256" key="2">
    <source>
        <dbReference type="SAM" id="MobiDB-lite"/>
    </source>
</evidence>
<evidence type="ECO:0000259" key="3">
    <source>
        <dbReference type="PROSITE" id="PS50020"/>
    </source>
</evidence>
<dbReference type="SMART" id="SM00441">
    <property type="entry name" value="FF"/>
    <property type="match status" value="1"/>
</dbReference>
<dbReference type="GO" id="GO:0070063">
    <property type="term" value="F:RNA polymerase binding"/>
    <property type="evidence" value="ECO:0007669"/>
    <property type="project" value="InterPro"/>
</dbReference>
<dbReference type="Gene3D" id="1.10.10.440">
    <property type="entry name" value="FF domain"/>
    <property type="match status" value="1"/>
</dbReference>
<evidence type="ECO:0000313" key="5">
    <source>
        <dbReference type="EMBL" id="ETL41288.1"/>
    </source>
</evidence>
<dbReference type="PANTHER" id="PTHR15377:SF3">
    <property type="entry name" value="WW DOMAIN-CONTAINING PROTEIN"/>
    <property type="match status" value="1"/>
</dbReference>
<dbReference type="AlphaFoldDB" id="W2GY93"/>
<feature type="compositionally biased region" description="Basic and acidic residues" evidence="2">
    <location>
        <begin position="432"/>
        <end position="452"/>
    </location>
</feature>
<dbReference type="Pfam" id="PF00397">
    <property type="entry name" value="WW"/>
    <property type="match status" value="2"/>
</dbReference>
<feature type="compositionally biased region" description="Basic and acidic residues" evidence="2">
    <location>
        <begin position="146"/>
        <end position="156"/>
    </location>
</feature>
<feature type="compositionally biased region" description="Basic and acidic residues" evidence="2">
    <location>
        <begin position="467"/>
        <end position="480"/>
    </location>
</feature>
<feature type="compositionally biased region" description="Basic residues" evidence="2">
    <location>
        <begin position="530"/>
        <end position="552"/>
    </location>
</feature>
<accession>W2GY93</accession>
<dbReference type="InterPro" id="IPR036020">
    <property type="entry name" value="WW_dom_sf"/>
</dbReference>
<evidence type="ECO:0000256" key="1">
    <source>
        <dbReference type="ARBA" id="ARBA00022737"/>
    </source>
</evidence>
<feature type="compositionally biased region" description="Basic residues" evidence="2">
    <location>
        <begin position="498"/>
        <end position="521"/>
    </location>
</feature>
<dbReference type="InterPro" id="IPR002713">
    <property type="entry name" value="FF_domain"/>
</dbReference>
<evidence type="ECO:0000313" key="6">
    <source>
        <dbReference type="Proteomes" id="UP000053864"/>
    </source>
</evidence>
<sequence length="552" mass="64633">MIGADAVCVSTLISCGKHHSNHLQEQAKMGDEEISAPPSDAEQKLYALNALQVVGGWSVHDDGDGRIFYYDHKTDSSQWEVPDDLASLETEFMMKLMLQNAVARSGVWTAHDTGNGTLYYFNSKTRESVWERPSRWGEEEAAAVAERAREEEEQHKAAKKEKKEKKKHRKHKKHKEERDDEAEQKEVEAKDEEPAQEVEEEVPLTEEELQSEVERKAREQKRIEQFRAMLRDKNIMPLTKWSVALPQIAGDPRFMGVPTMDERRAIFEHFVAHRRDDLKAEKKSKLKQAKKLFTELLREQFQLNSWEPNTTLSVFLSTLENYLDAQRYKQIQDDALVLLTLSAQEKIYAKAVADYKSEALKRDGEQLRLTRFLEEKLSTQDKTTMKWESDEVQNLVRDFYSSAASSGESTALLSEQQQKQVFEEIVLRSTRDHDLTRDEDDRKQPERSDPRRRSPSHSSEHKHRGSSPRESRHAYHDRHESRRRRSRSDSRSQSRGRERSHRSRRSSRRRSVSLSRSRSRSRSREERSSRRSSRHHRHRSSSSSRSRSRTRR</sequence>
<feature type="region of interest" description="Disordered" evidence="2">
    <location>
        <begin position="432"/>
        <end position="552"/>
    </location>
</feature>
<dbReference type="PANTHER" id="PTHR15377">
    <property type="entry name" value="TRANSCRIPTION ELONGATION REGULATOR 1"/>
    <property type="match status" value="1"/>
</dbReference>
<dbReference type="PROSITE" id="PS50020">
    <property type="entry name" value="WW_DOMAIN_2"/>
    <property type="match status" value="2"/>
</dbReference>
<feature type="compositionally biased region" description="Basic and acidic residues" evidence="2">
    <location>
        <begin position="487"/>
        <end position="497"/>
    </location>
</feature>
<proteinExistence type="predicted"/>
<dbReference type="SUPFAM" id="SSF81698">
    <property type="entry name" value="FF domain"/>
    <property type="match status" value="1"/>
</dbReference>
<dbReference type="Proteomes" id="UP000053864">
    <property type="component" value="Unassembled WGS sequence"/>
</dbReference>
<dbReference type="PROSITE" id="PS01159">
    <property type="entry name" value="WW_DOMAIN_1"/>
    <property type="match status" value="1"/>
</dbReference>
<feature type="compositionally biased region" description="Basic residues" evidence="2">
    <location>
        <begin position="157"/>
        <end position="175"/>
    </location>
</feature>
<dbReference type="InterPro" id="IPR045148">
    <property type="entry name" value="TCRG1-like"/>
</dbReference>
<dbReference type="SMART" id="SM00456">
    <property type="entry name" value="WW"/>
    <property type="match status" value="2"/>
</dbReference>
<feature type="domain" description="WW" evidence="3">
    <location>
        <begin position="108"/>
        <end position="135"/>
    </location>
</feature>
<gene>
    <name evidence="4" type="ORF">L915_07773</name>
    <name evidence="5" type="ORF">L916_07703</name>
</gene>
<organism evidence="4">
    <name type="scientific">Phytophthora nicotianae</name>
    <name type="common">Potato buckeye rot agent</name>
    <name type="synonym">Phytophthora parasitica</name>
    <dbReference type="NCBI Taxonomy" id="4792"/>
    <lineage>
        <taxon>Eukaryota</taxon>
        <taxon>Sar</taxon>
        <taxon>Stramenopiles</taxon>
        <taxon>Oomycota</taxon>
        <taxon>Peronosporomycetes</taxon>
        <taxon>Peronosporales</taxon>
        <taxon>Peronosporaceae</taxon>
        <taxon>Phytophthora</taxon>
    </lineage>
</organism>
<dbReference type="GO" id="GO:0005634">
    <property type="term" value="C:nucleus"/>
    <property type="evidence" value="ECO:0007669"/>
    <property type="project" value="TreeGrafter"/>
</dbReference>
<protein>
    <recommendedName>
        <fullName evidence="3">WW domain-containing protein</fullName>
    </recommendedName>
</protein>
<dbReference type="VEuPathDB" id="FungiDB:PPTG_10918"/>
<dbReference type="EMBL" id="KI672678">
    <property type="protein sequence ID" value="ETL41288.1"/>
    <property type="molecule type" value="Genomic_DNA"/>
</dbReference>
<dbReference type="Proteomes" id="UP000053236">
    <property type="component" value="Unassembled WGS sequence"/>
</dbReference>
<dbReference type="Pfam" id="PF01846">
    <property type="entry name" value="FF"/>
    <property type="match status" value="1"/>
</dbReference>
<dbReference type="SUPFAM" id="SSF51045">
    <property type="entry name" value="WW domain"/>
    <property type="match status" value="2"/>
</dbReference>
<dbReference type="GO" id="GO:0003712">
    <property type="term" value="F:transcription coregulator activity"/>
    <property type="evidence" value="ECO:0007669"/>
    <property type="project" value="TreeGrafter"/>
</dbReference>
<reference evidence="5 6" key="2">
    <citation type="submission" date="2013-11" db="EMBL/GenBank/DDBJ databases">
        <title>The Genome Sequence of Phytophthora parasitica CJ05E6.</title>
        <authorList>
            <consortium name="The Broad Institute Genomics Platform"/>
            <person name="Russ C."/>
            <person name="Tyler B."/>
            <person name="Panabieres F."/>
            <person name="Shan W."/>
            <person name="Tripathy S."/>
            <person name="Grunwald N."/>
            <person name="Machado M."/>
            <person name="Johnson C.S."/>
            <person name="Arredondo F."/>
            <person name="Hong C."/>
            <person name="Coffey M."/>
            <person name="Young S.K."/>
            <person name="Zeng Q."/>
            <person name="Gargeya S."/>
            <person name="Fitzgerald M."/>
            <person name="Abouelleil A."/>
            <person name="Alvarado L."/>
            <person name="Chapman S.B."/>
            <person name="Gainer-Dewar J."/>
            <person name="Goldberg J."/>
            <person name="Griggs A."/>
            <person name="Gujja S."/>
            <person name="Hansen M."/>
            <person name="Howarth C."/>
            <person name="Imamovic A."/>
            <person name="Ireland A."/>
            <person name="Larimer J."/>
            <person name="McCowan C."/>
            <person name="Murphy C."/>
            <person name="Pearson M."/>
            <person name="Poon T.W."/>
            <person name="Priest M."/>
            <person name="Roberts A."/>
            <person name="Saif S."/>
            <person name="Shea T."/>
            <person name="Sykes S."/>
            <person name="Wortman J."/>
            <person name="Nusbaum C."/>
            <person name="Birren B."/>
        </authorList>
    </citation>
    <scope>NUCLEOTIDE SEQUENCE [LARGE SCALE GENOMIC DNA]</scope>
    <source>
        <strain evidence="5 6">CJ05E6</strain>
    </source>
</reference>
<feature type="compositionally biased region" description="Acidic residues" evidence="2">
    <location>
        <begin position="178"/>
        <end position="210"/>
    </location>
</feature>